<dbReference type="EMBL" id="NWSY01000019">
    <property type="protein sequence ID" value="PDT21306.1"/>
    <property type="molecule type" value="Genomic_DNA"/>
</dbReference>
<reference evidence="1" key="2">
    <citation type="submission" date="2023-04" db="EMBL/GenBank/DDBJ databases">
        <title>Genomic characterization of faba bean (Vicia faba) microsymbionts in Mexican soils.</title>
        <authorList>
            <person name="Rivera Orduna F.N."/>
            <person name="Guevara-Luna J."/>
            <person name="Yan J."/>
            <person name="Arroyo-Herrera I."/>
            <person name="Li Y."/>
            <person name="Vasquez-Murrieta M.S."/>
            <person name="Wang E.T."/>
        </authorList>
    </citation>
    <scope>NUCLEOTIDE SEQUENCE</scope>
    <source>
        <strain evidence="1">CH26</strain>
    </source>
</reference>
<sequence length="113" mass="12711">MTENTCTPPSPDQRRFLGIREAAERRMLDTVFKAISDAAAEVENGIRDARLAFEPTHQDYFTFTVQQVAFVRLCGGDPETLQGGDPELGERILGNGRHIIDSYWRGEKKDQLA</sequence>
<organism evidence="1 4">
    <name type="scientific">Rhizobium hidalgonense</name>
    <dbReference type="NCBI Taxonomy" id="1538159"/>
    <lineage>
        <taxon>Bacteria</taxon>
        <taxon>Pseudomonadati</taxon>
        <taxon>Pseudomonadota</taxon>
        <taxon>Alphaproteobacteria</taxon>
        <taxon>Hyphomicrobiales</taxon>
        <taxon>Rhizobiaceae</taxon>
        <taxon>Rhizobium/Agrobacterium group</taxon>
        <taxon>Rhizobium</taxon>
    </lineage>
</organism>
<protein>
    <submittedName>
        <fullName evidence="1">Uncharacterized protein</fullName>
    </submittedName>
</protein>
<keyword evidence="3" id="KW-1185">Reference proteome</keyword>
<dbReference type="AlphaFoldDB" id="A0A2A6K8T4"/>
<accession>A0A2A6K8T4</accession>
<comment type="caution">
    <text evidence="1">The sequence shown here is derived from an EMBL/GenBank/DDBJ whole genome shotgun (WGS) entry which is preliminary data.</text>
</comment>
<evidence type="ECO:0000313" key="2">
    <source>
        <dbReference type="EMBL" id="PDT21306.1"/>
    </source>
</evidence>
<gene>
    <name evidence="2" type="ORF">CO674_23025</name>
    <name evidence="1" type="ORF">RJJ65_31230</name>
</gene>
<evidence type="ECO:0000313" key="3">
    <source>
        <dbReference type="Proteomes" id="UP000219914"/>
    </source>
</evidence>
<name>A0A2A6K8T4_9HYPH</name>
<dbReference type="RefSeq" id="WP_097536357.1">
    <property type="nucleotide sequence ID" value="NZ_JAVLSD010000034.1"/>
</dbReference>
<dbReference type="EMBL" id="JAVLSF010000032">
    <property type="protein sequence ID" value="MDR9777034.1"/>
    <property type="molecule type" value="Genomic_DNA"/>
</dbReference>
<evidence type="ECO:0000313" key="1">
    <source>
        <dbReference type="EMBL" id="MDR9777034.1"/>
    </source>
</evidence>
<dbReference type="Proteomes" id="UP001268610">
    <property type="component" value="Unassembled WGS sequence"/>
</dbReference>
<evidence type="ECO:0000313" key="4">
    <source>
        <dbReference type="Proteomes" id="UP001268610"/>
    </source>
</evidence>
<dbReference type="Proteomes" id="UP000219914">
    <property type="component" value="Unassembled WGS sequence"/>
</dbReference>
<proteinExistence type="predicted"/>
<reference evidence="2 3" key="1">
    <citation type="submission" date="2017-09" db="EMBL/GenBank/DDBJ databases">
        <title>Comparative genomics of rhizobia isolated from Phaseolus vulgaris in China.</title>
        <authorList>
            <person name="Tong W."/>
        </authorList>
    </citation>
    <scope>NUCLEOTIDE SEQUENCE [LARGE SCALE GENOMIC DNA]</scope>
    <source>
        <strain evidence="2 3">FH14</strain>
    </source>
</reference>